<dbReference type="AlphaFoldDB" id="A0A0D0GIH3"/>
<protein>
    <recommendedName>
        <fullName evidence="3">DUF4249 domain-containing protein</fullName>
    </recommendedName>
</protein>
<evidence type="ECO:0000313" key="2">
    <source>
        <dbReference type="Proteomes" id="UP000032049"/>
    </source>
</evidence>
<gene>
    <name evidence="1" type="ORF">TH53_18410</name>
</gene>
<dbReference type="OrthoDB" id="744258at2"/>
<dbReference type="Proteomes" id="UP000032049">
    <property type="component" value="Unassembled WGS sequence"/>
</dbReference>
<organism evidence="1 2">
    <name type="scientific">Pedobacter lusitanus</name>
    <dbReference type="NCBI Taxonomy" id="1503925"/>
    <lineage>
        <taxon>Bacteria</taxon>
        <taxon>Pseudomonadati</taxon>
        <taxon>Bacteroidota</taxon>
        <taxon>Sphingobacteriia</taxon>
        <taxon>Sphingobacteriales</taxon>
        <taxon>Sphingobacteriaceae</taxon>
        <taxon>Pedobacter</taxon>
    </lineage>
</organism>
<accession>A0A0D0GIH3</accession>
<evidence type="ECO:0008006" key="3">
    <source>
        <dbReference type="Google" id="ProtNLM"/>
    </source>
</evidence>
<dbReference type="RefSeq" id="WP_041884097.1">
    <property type="nucleotide sequence ID" value="NZ_CP157278.1"/>
</dbReference>
<evidence type="ECO:0000313" key="1">
    <source>
        <dbReference type="EMBL" id="KIO75860.1"/>
    </source>
</evidence>
<sequence>MDLYSKKYFLIFFLLLTLSSCEKETNVDISGKPPKLVVLGEFNQEDEATINLSTSAYSVAKGGFPDVEDAQVNLYDQNNSLIEKYTYKGKGNYTGKKAVTGLGYKLTVNYQGKAYNAETIIPTAFNLNIKSRDSNSLEAEITDISRDINLYTFELIERPFTVDRYYLENGQKIKVNSEAEFTALLKLNPALEAKRDTTFDSRFNRIYIGTTDSRTENVRYNVLNSETKRIFLTDKTFNGGTTTLVISFAENALNQENKQYVLLAKSTSAVYFDYLYSMDLQEERAISGSLNVPIKGNIDNALGIWGAAYIRKITIK</sequence>
<name>A0A0D0GIH3_9SPHI</name>
<proteinExistence type="predicted"/>
<reference evidence="1 2" key="1">
    <citation type="submission" date="2015-01" db="EMBL/GenBank/DDBJ databases">
        <title>Draft genome sequence of Pedobacter sp. NL19 isolated from sludge of an effluent treatment pond in an abandoned uranium mine.</title>
        <authorList>
            <person name="Santos T."/>
            <person name="Caetano T."/>
            <person name="Covas C."/>
            <person name="Cruz A."/>
            <person name="Mendo S."/>
        </authorList>
    </citation>
    <scope>NUCLEOTIDE SEQUENCE [LARGE SCALE GENOMIC DNA]</scope>
    <source>
        <strain evidence="1 2">NL19</strain>
    </source>
</reference>
<keyword evidence="2" id="KW-1185">Reference proteome</keyword>
<dbReference type="EMBL" id="JXRA01000080">
    <property type="protein sequence ID" value="KIO75860.1"/>
    <property type="molecule type" value="Genomic_DNA"/>
</dbReference>
<comment type="caution">
    <text evidence="1">The sequence shown here is derived from an EMBL/GenBank/DDBJ whole genome shotgun (WGS) entry which is preliminary data.</text>
</comment>
<dbReference type="PROSITE" id="PS51257">
    <property type="entry name" value="PROKAR_LIPOPROTEIN"/>
    <property type="match status" value="1"/>
</dbReference>
<dbReference type="STRING" id="1503925.TH53_18410"/>